<dbReference type="EMBL" id="BMLI01000001">
    <property type="protein sequence ID" value="GGM90321.1"/>
    <property type="molecule type" value="Genomic_DNA"/>
</dbReference>
<dbReference type="Proteomes" id="UP000632339">
    <property type="component" value="Unassembled WGS sequence"/>
</dbReference>
<dbReference type="PANTHER" id="PTHR46017">
    <property type="entry name" value="ALPHA-MANNOSIDASE 2C1"/>
    <property type="match status" value="1"/>
</dbReference>
<accession>A0ABQ2HUS0</accession>
<keyword evidence="3" id="KW-1185">Reference proteome</keyword>
<evidence type="ECO:0000313" key="2">
    <source>
        <dbReference type="EMBL" id="GGM90321.1"/>
    </source>
</evidence>
<dbReference type="SUPFAM" id="SSF74650">
    <property type="entry name" value="Galactose mutarotase-like"/>
    <property type="match status" value="1"/>
</dbReference>
<comment type="caution">
    <text evidence="2">The sequence shown here is derived from an EMBL/GenBank/DDBJ whole genome shotgun (WGS) entry which is preliminary data.</text>
</comment>
<dbReference type="InterPro" id="IPR011013">
    <property type="entry name" value="Gal_mutarotase_sf_dom"/>
</dbReference>
<reference evidence="3" key="1">
    <citation type="journal article" date="2019" name="Int. J. Syst. Evol. Microbiol.">
        <title>The Global Catalogue of Microorganisms (GCM) 10K type strain sequencing project: providing services to taxonomists for standard genome sequencing and annotation.</title>
        <authorList>
            <consortium name="The Broad Institute Genomics Platform"/>
            <consortium name="The Broad Institute Genome Sequencing Center for Infectious Disease"/>
            <person name="Wu L."/>
            <person name="Ma J."/>
        </authorList>
    </citation>
    <scope>NUCLEOTIDE SEQUENCE [LARGE SCALE GENOMIC DNA]</scope>
    <source>
        <strain evidence="3">CGMCC 1.6375</strain>
    </source>
</reference>
<dbReference type="PANTHER" id="PTHR46017:SF1">
    <property type="entry name" value="ALPHA-MANNOSIDASE 2C1"/>
    <property type="match status" value="1"/>
</dbReference>
<name>A0ABQ2HUS0_9BACT</name>
<gene>
    <name evidence="2" type="ORF">GCM10010967_24080</name>
</gene>
<evidence type="ECO:0000313" key="3">
    <source>
        <dbReference type="Proteomes" id="UP000632339"/>
    </source>
</evidence>
<protein>
    <recommendedName>
        <fullName evidence="1">Glycosyl hydrolases family 38 C-terminal domain-containing protein</fullName>
    </recommendedName>
</protein>
<evidence type="ECO:0000259" key="1">
    <source>
        <dbReference type="Pfam" id="PF17677"/>
    </source>
</evidence>
<sequence>MYLANDDHTDYMWTADEATYDSAFVHMLDYYLDQIDSTRDAPQDFQARFNCDGSYWIRAYQQYRSPAQFGRLISAVRSGHIGSPLNTLVSTYGAQPTEAVIRGMYYAGQLERAYDLRFTLAEAMENNTLPLGLSALWAGSGAKYSWKGIGGYGSQMSYESREKRRHPMYNFKGPDSSGVLMKWYDFTEQKKGVPFGGYAECRLVIKSKDKTGDLKKLIGHLATLCDTISDGSRYPYNVAGAFGYGHDDLDNFTSRPFLDAAKSESTPTRKVRLSNEVDFFEDFSKSYPHVPSESVSYGNEWDLYCASMNETTARVRRATEKLRSAEALASLVVLQKPAFTNDLKEAQNLAWQSLGMYWEHNWTADGQVKQPVRAAWQIKIQQQLSSYVDSLFNRSARMLGQQIKKGGKARFYIFNPLSWARDDIADFEYVGPENTVIYDLAADTPVLSQTIVKGGKKYLRIKAENVPSVGYKVYEIRPGKPKAAPLAATVAGSYISNSHYRLKLSRSGAITELYDILAGGRQLVRPTDQRYLNDLGSGDVNHGNALVVENAGPVSVTLRAVSSDPVLHSVRVTLFKDSPRIDIEDSIQVNFNDVKTWTFSFDLKNQVTRHEELGAILTVKKETRGGHYAAQNARLDWQTFNHFADMSENDYGVTLSNMDCSFFKLGKSSVDSLHETSSQLSALAGGRVDTKREDKGILGIAGQNGEKGFLYQFALGTHRGPFSPLAAMKFSLEHQNPLVTGKVSGSETVYHDTSFSFLQTDDPNVVLWSVKPGEEGIENGLVTRFWNLLPTPARPTITFGKPIRGAWQTSHIETNQQQLTPHSGCLKPAFRQNQIQTFRVTF</sequence>
<dbReference type="InterPro" id="IPR041147">
    <property type="entry name" value="GH38_C"/>
</dbReference>
<dbReference type="Pfam" id="PF17677">
    <property type="entry name" value="Glyco_hydro38C2"/>
    <property type="match status" value="1"/>
</dbReference>
<organism evidence="2 3">
    <name type="scientific">Dyadobacter beijingensis</name>
    <dbReference type="NCBI Taxonomy" id="365489"/>
    <lineage>
        <taxon>Bacteria</taxon>
        <taxon>Pseudomonadati</taxon>
        <taxon>Bacteroidota</taxon>
        <taxon>Cytophagia</taxon>
        <taxon>Cytophagales</taxon>
        <taxon>Spirosomataceae</taxon>
        <taxon>Dyadobacter</taxon>
    </lineage>
</organism>
<proteinExistence type="predicted"/>
<feature type="domain" description="Glycosyl hydrolases family 38 C-terminal" evidence="1">
    <location>
        <begin position="764"/>
        <end position="838"/>
    </location>
</feature>